<evidence type="ECO:0000256" key="5">
    <source>
        <dbReference type="ARBA" id="ARBA00023010"/>
    </source>
</evidence>
<feature type="compositionally biased region" description="Polar residues" evidence="8">
    <location>
        <begin position="199"/>
        <end position="235"/>
    </location>
</feature>
<keyword evidence="3" id="KW-0509">mRNA transport</keyword>
<evidence type="ECO:0000256" key="8">
    <source>
        <dbReference type="SAM" id="MobiDB-lite"/>
    </source>
</evidence>
<keyword evidence="10" id="KW-1185">Reference proteome</keyword>
<feature type="compositionally biased region" description="Polar residues" evidence="8">
    <location>
        <begin position="258"/>
        <end position="319"/>
    </location>
</feature>
<dbReference type="EMBL" id="KV419410">
    <property type="protein sequence ID" value="KZS92447.1"/>
    <property type="molecule type" value="Genomic_DNA"/>
</dbReference>
<name>A0A164TKP4_9AGAM</name>
<gene>
    <name evidence="9" type="ORF">SISNIDRAFT_466830</name>
</gene>
<dbReference type="OrthoDB" id="2538017at2759"/>
<feature type="compositionally biased region" description="Low complexity" evidence="8">
    <location>
        <begin position="157"/>
        <end position="198"/>
    </location>
</feature>
<keyword evidence="5" id="KW-0811">Translocation</keyword>
<sequence>MAYKSVIVDLDLLTTSAFLRILWQHGFDSKVRHIRHSFDALDALDLHLEAKASTEWRLHPGKQIINILNAWALFLIDGNTRSSSAFGIQPPAATTRSNTFGGFGSTVNPSPANPSSNLFGGSTAAQTTNAGTNIFGAPQPAQQQQQQQPQQNPPPFGSFGQQQTQQQPQQQQAPGQPSTNLFGQPQAAPSGQAQSAPSNNIFGQGTSQTQQPSLFGQQQPNVGAFGQPSTTTGGSSIFGNTQTQQSQQPSQNIFGQQSTAGFGNTFGGSTTQQPSQNLFGNFGGQSNAQQQQPNTLGGSTAQNQPQQSAPLPFTRSTKFNDLPDELKKTFEQIDSHIQGRIHISNELKSKKLGQEAEKGTELIRSVNQQLGEVANTLKSDAGLTDHLKDKLDESIQDTIAATRIIEGFRNQQTSGVYLKNYAMFPLEYFTKVAEQLKAKLQWYKTTVEQIERKIGSLASRAQYTPQAITTTLQAQHATFISLAKRAAELDGEVERIRTAYRELWRAKTGSARDPFEIGLASLEIR</sequence>
<dbReference type="GO" id="GO:0005643">
    <property type="term" value="C:nuclear pore"/>
    <property type="evidence" value="ECO:0007669"/>
    <property type="project" value="UniProtKB-SubCell"/>
</dbReference>
<evidence type="ECO:0000256" key="1">
    <source>
        <dbReference type="ARBA" id="ARBA00004567"/>
    </source>
</evidence>
<dbReference type="InterPro" id="IPR025574">
    <property type="entry name" value="Nucleoporin_FG_rpt"/>
</dbReference>
<feature type="region of interest" description="Disordered" evidence="8">
    <location>
        <begin position="97"/>
        <end position="319"/>
    </location>
</feature>
<feature type="compositionally biased region" description="Polar residues" evidence="8">
    <location>
        <begin position="97"/>
        <end position="132"/>
    </location>
</feature>
<evidence type="ECO:0000313" key="10">
    <source>
        <dbReference type="Proteomes" id="UP000076722"/>
    </source>
</evidence>
<evidence type="ECO:0000256" key="2">
    <source>
        <dbReference type="ARBA" id="ARBA00022448"/>
    </source>
</evidence>
<dbReference type="PANTHER" id="PTHR13437:SF2">
    <property type="entry name" value="NUCLEOPORIN P58_P45"/>
    <property type="match status" value="1"/>
</dbReference>
<organism evidence="9 10">
    <name type="scientific">Sistotremastrum niveocremeum HHB9708</name>
    <dbReference type="NCBI Taxonomy" id="1314777"/>
    <lineage>
        <taxon>Eukaryota</taxon>
        <taxon>Fungi</taxon>
        <taxon>Dikarya</taxon>
        <taxon>Basidiomycota</taxon>
        <taxon>Agaricomycotina</taxon>
        <taxon>Agaricomycetes</taxon>
        <taxon>Sistotremastrales</taxon>
        <taxon>Sistotremastraceae</taxon>
        <taxon>Sertulicium</taxon>
        <taxon>Sertulicium niveocremeum</taxon>
    </lineage>
</organism>
<dbReference type="GO" id="GO:0051028">
    <property type="term" value="P:mRNA transport"/>
    <property type="evidence" value="ECO:0007669"/>
    <property type="project" value="UniProtKB-KW"/>
</dbReference>
<evidence type="ECO:0000256" key="4">
    <source>
        <dbReference type="ARBA" id="ARBA00022927"/>
    </source>
</evidence>
<evidence type="ECO:0000256" key="6">
    <source>
        <dbReference type="ARBA" id="ARBA00023132"/>
    </source>
</evidence>
<dbReference type="AlphaFoldDB" id="A0A164TKP4"/>
<dbReference type="Pfam" id="PF15967">
    <property type="entry name" value="Nucleoporin_FG2"/>
    <property type="match status" value="1"/>
</dbReference>
<reference evidence="9 10" key="1">
    <citation type="journal article" date="2016" name="Mol. Biol. Evol.">
        <title>Comparative Genomics of Early-Diverging Mushroom-Forming Fungi Provides Insights into the Origins of Lignocellulose Decay Capabilities.</title>
        <authorList>
            <person name="Nagy L.G."/>
            <person name="Riley R."/>
            <person name="Tritt A."/>
            <person name="Adam C."/>
            <person name="Daum C."/>
            <person name="Floudas D."/>
            <person name="Sun H."/>
            <person name="Yadav J.S."/>
            <person name="Pangilinan J."/>
            <person name="Larsson K.H."/>
            <person name="Matsuura K."/>
            <person name="Barry K."/>
            <person name="Labutti K."/>
            <person name="Kuo R."/>
            <person name="Ohm R.A."/>
            <person name="Bhattacharya S.S."/>
            <person name="Shirouzu T."/>
            <person name="Yoshinaga Y."/>
            <person name="Martin F.M."/>
            <person name="Grigoriev I.V."/>
            <person name="Hibbett D.S."/>
        </authorList>
    </citation>
    <scope>NUCLEOTIDE SEQUENCE [LARGE SCALE GENOMIC DNA]</scope>
    <source>
        <strain evidence="9 10">HHB9708</strain>
    </source>
</reference>
<keyword evidence="7" id="KW-0539">Nucleus</keyword>
<feature type="compositionally biased region" description="Low complexity" evidence="8">
    <location>
        <begin position="138"/>
        <end position="150"/>
    </location>
</feature>
<protein>
    <recommendedName>
        <fullName evidence="11">Nucleoporin Nup54 alpha-helical domain-containing protein</fullName>
    </recommendedName>
</protein>
<evidence type="ECO:0000313" key="9">
    <source>
        <dbReference type="EMBL" id="KZS92447.1"/>
    </source>
</evidence>
<accession>A0A164TKP4</accession>
<dbReference type="GO" id="GO:0015031">
    <property type="term" value="P:protein transport"/>
    <property type="evidence" value="ECO:0007669"/>
    <property type="project" value="UniProtKB-KW"/>
</dbReference>
<proteinExistence type="predicted"/>
<dbReference type="PANTHER" id="PTHR13437">
    <property type="entry name" value="NUCLEOPORIN P58/P45 NUCLEOPORIN-LIKE PROTEIN 1"/>
    <property type="match status" value="1"/>
</dbReference>
<keyword evidence="4" id="KW-0653">Protein transport</keyword>
<comment type="subcellular location">
    <subcellularLocation>
        <location evidence="1">Nucleus</location>
        <location evidence="1">Nuclear pore complex</location>
    </subcellularLocation>
</comment>
<keyword evidence="6" id="KW-0906">Nuclear pore complex</keyword>
<evidence type="ECO:0000256" key="7">
    <source>
        <dbReference type="ARBA" id="ARBA00023242"/>
    </source>
</evidence>
<dbReference type="GO" id="GO:0008139">
    <property type="term" value="F:nuclear localization sequence binding"/>
    <property type="evidence" value="ECO:0007669"/>
    <property type="project" value="InterPro"/>
</dbReference>
<evidence type="ECO:0008006" key="11">
    <source>
        <dbReference type="Google" id="ProtNLM"/>
    </source>
</evidence>
<dbReference type="InterPro" id="IPR024882">
    <property type="entry name" value="NUP58/p45/49"/>
</dbReference>
<dbReference type="GO" id="GO:0017056">
    <property type="term" value="F:structural constituent of nuclear pore"/>
    <property type="evidence" value="ECO:0007669"/>
    <property type="project" value="InterPro"/>
</dbReference>
<dbReference type="Proteomes" id="UP000076722">
    <property type="component" value="Unassembled WGS sequence"/>
</dbReference>
<evidence type="ECO:0000256" key="3">
    <source>
        <dbReference type="ARBA" id="ARBA00022816"/>
    </source>
</evidence>
<dbReference type="STRING" id="1314777.A0A164TKP4"/>
<dbReference type="Gene3D" id="6.10.140.1350">
    <property type="match status" value="1"/>
</dbReference>
<feature type="compositionally biased region" description="Low complexity" evidence="8">
    <location>
        <begin position="237"/>
        <end position="257"/>
    </location>
</feature>
<dbReference type="Pfam" id="PF13634">
    <property type="entry name" value="Nucleoporin_FG"/>
    <property type="match status" value="2"/>
</dbReference>
<keyword evidence="2" id="KW-0813">Transport</keyword>